<dbReference type="Proteomes" id="UP001642520">
    <property type="component" value="Unassembled WGS sequence"/>
</dbReference>
<dbReference type="PROSITE" id="PS51257">
    <property type="entry name" value="PROKAR_LIPOPROTEIN"/>
    <property type="match status" value="1"/>
</dbReference>
<evidence type="ECO:0000256" key="1">
    <source>
        <dbReference type="SAM" id="MobiDB-lite"/>
    </source>
</evidence>
<evidence type="ECO:0000313" key="4">
    <source>
        <dbReference type="Proteomes" id="UP001642520"/>
    </source>
</evidence>
<gene>
    <name evidence="3" type="ORF">XYLVIOL_LOCUS1739</name>
</gene>
<dbReference type="EMBL" id="CAXAJV020001284">
    <property type="protein sequence ID" value="CAL7935662.1"/>
    <property type="molecule type" value="Genomic_DNA"/>
</dbReference>
<organism evidence="3 4">
    <name type="scientific">Xylocopa violacea</name>
    <name type="common">Violet carpenter bee</name>
    <name type="synonym">Apis violacea</name>
    <dbReference type="NCBI Taxonomy" id="135666"/>
    <lineage>
        <taxon>Eukaryota</taxon>
        <taxon>Metazoa</taxon>
        <taxon>Ecdysozoa</taxon>
        <taxon>Arthropoda</taxon>
        <taxon>Hexapoda</taxon>
        <taxon>Insecta</taxon>
        <taxon>Pterygota</taxon>
        <taxon>Neoptera</taxon>
        <taxon>Endopterygota</taxon>
        <taxon>Hymenoptera</taxon>
        <taxon>Apocrita</taxon>
        <taxon>Aculeata</taxon>
        <taxon>Apoidea</taxon>
        <taxon>Anthophila</taxon>
        <taxon>Apidae</taxon>
        <taxon>Xylocopa</taxon>
        <taxon>Xylocopa</taxon>
    </lineage>
</organism>
<evidence type="ECO:0008006" key="5">
    <source>
        <dbReference type="Google" id="ProtNLM"/>
    </source>
</evidence>
<reference evidence="3 4" key="1">
    <citation type="submission" date="2024-08" db="EMBL/GenBank/DDBJ databases">
        <authorList>
            <person name="Will J Nash"/>
            <person name="Angela Man"/>
            <person name="Seanna McTaggart"/>
            <person name="Kendall Baker"/>
            <person name="Tom Barker"/>
            <person name="Leah Catchpole"/>
            <person name="Alex Durrant"/>
            <person name="Karim Gharbi"/>
            <person name="Naomi Irish"/>
            <person name="Gemy Kaithakottil"/>
            <person name="Debby Ku"/>
            <person name="Aaliyah Providence"/>
            <person name="Felix Shaw"/>
            <person name="David Swarbreck"/>
            <person name="Chris Watkins"/>
            <person name="Ann M. McCartney"/>
            <person name="Giulio Formenti"/>
            <person name="Alice Mouton"/>
            <person name="Noel Vella"/>
            <person name="Bjorn M von Reumont"/>
            <person name="Adriana Vella"/>
            <person name="Wilfried Haerty"/>
        </authorList>
    </citation>
    <scope>NUCLEOTIDE SEQUENCE [LARGE SCALE GENOMIC DNA]</scope>
</reference>
<evidence type="ECO:0000313" key="3">
    <source>
        <dbReference type="EMBL" id="CAL7935662.1"/>
    </source>
</evidence>
<feature type="chain" id="PRO_5047006640" description="Rhythmically expressed gene 5 protein" evidence="2">
    <location>
        <begin position="21"/>
        <end position="259"/>
    </location>
</feature>
<keyword evidence="2" id="KW-0732">Signal</keyword>
<name>A0ABP1N6T8_XYLVO</name>
<keyword evidence="4" id="KW-1185">Reference proteome</keyword>
<feature type="compositionally biased region" description="Basic and acidic residues" evidence="1">
    <location>
        <begin position="172"/>
        <end position="189"/>
    </location>
</feature>
<accession>A0ABP1N6T8</accession>
<feature type="signal peptide" evidence="2">
    <location>
        <begin position="1"/>
        <end position="20"/>
    </location>
</feature>
<evidence type="ECO:0000256" key="2">
    <source>
        <dbReference type="SAM" id="SignalP"/>
    </source>
</evidence>
<feature type="region of interest" description="Disordered" evidence="1">
    <location>
        <begin position="129"/>
        <end position="153"/>
    </location>
</feature>
<comment type="caution">
    <text evidence="3">The sequence shown here is derived from an EMBL/GenBank/DDBJ whole genome shotgun (WGS) entry which is preliminary data.</text>
</comment>
<feature type="region of interest" description="Disordered" evidence="1">
    <location>
        <begin position="170"/>
        <end position="189"/>
    </location>
</feature>
<proteinExistence type="predicted"/>
<sequence>MKNRRTFLLFTVVLMLGCHALRVTASAIPMWEFLSRDEKMSHLYRIFSQQVAKFCVDSSMPDCNKNLLVSGLRNLANMDDNILDKLDPYQRGAKEIIWRAMVKNGYTTRLDHEPDRSYFTTGTDSLVTSDSDTNGIGEETMTTNDYIRPSSEHTGPYLVGPMVIRVYPDGRPVPEDSTRPLPRDEDVEEFRHSRIPSIDEIEVDRDALYEKRGSERNSFSETKNHRQSYEGSVHLWNDHPPFKRRLLREVIAKRKIHYY</sequence>
<feature type="compositionally biased region" description="Polar residues" evidence="1">
    <location>
        <begin position="129"/>
        <end position="145"/>
    </location>
</feature>
<protein>
    <recommendedName>
        <fullName evidence="5">Rhythmically expressed gene 5 protein</fullName>
    </recommendedName>
</protein>